<proteinExistence type="predicted"/>
<evidence type="ECO:0000259" key="2">
    <source>
        <dbReference type="Pfam" id="PF25273"/>
    </source>
</evidence>
<protein>
    <submittedName>
        <fullName evidence="4">Uncharacterized protein LOC118277311</fullName>
    </submittedName>
</protein>
<keyword evidence="3" id="KW-1185">Reference proteome</keyword>
<gene>
    <name evidence="4" type="primary">LOC118277311</name>
</gene>
<dbReference type="Pfam" id="PF25273">
    <property type="entry name" value="DUF7869"/>
    <property type="match status" value="1"/>
</dbReference>
<evidence type="ECO:0000256" key="1">
    <source>
        <dbReference type="SAM" id="MobiDB-lite"/>
    </source>
</evidence>
<feature type="domain" description="DUF7869" evidence="2">
    <location>
        <begin position="655"/>
        <end position="809"/>
    </location>
</feature>
<accession>A0A9R0DMR0</accession>
<name>A0A9R0DMR0_SPOFR</name>
<evidence type="ECO:0000313" key="4">
    <source>
        <dbReference type="RefSeq" id="XP_050549666.1"/>
    </source>
</evidence>
<dbReference type="PANTHER" id="PTHR10773:SF19">
    <property type="match status" value="1"/>
</dbReference>
<dbReference type="AlphaFoldDB" id="A0A9R0DMR0"/>
<evidence type="ECO:0000313" key="3">
    <source>
        <dbReference type="Proteomes" id="UP000829999"/>
    </source>
</evidence>
<organism evidence="3 4">
    <name type="scientific">Spodoptera frugiperda</name>
    <name type="common">Fall armyworm</name>
    <dbReference type="NCBI Taxonomy" id="7108"/>
    <lineage>
        <taxon>Eukaryota</taxon>
        <taxon>Metazoa</taxon>
        <taxon>Ecdysozoa</taxon>
        <taxon>Arthropoda</taxon>
        <taxon>Hexapoda</taxon>
        <taxon>Insecta</taxon>
        <taxon>Pterygota</taxon>
        <taxon>Neoptera</taxon>
        <taxon>Endopterygota</taxon>
        <taxon>Lepidoptera</taxon>
        <taxon>Glossata</taxon>
        <taxon>Ditrysia</taxon>
        <taxon>Noctuoidea</taxon>
        <taxon>Noctuidae</taxon>
        <taxon>Amphipyrinae</taxon>
        <taxon>Spodoptera</taxon>
    </lineage>
</organism>
<dbReference type="GeneID" id="118277311"/>
<dbReference type="OrthoDB" id="6136790at2759"/>
<dbReference type="PANTHER" id="PTHR10773">
    <property type="entry name" value="DNA-DIRECTED RNA POLYMERASES I, II, AND III SUBUNIT RPABC2"/>
    <property type="match status" value="1"/>
</dbReference>
<dbReference type="RefSeq" id="XP_050549666.1">
    <property type="nucleotide sequence ID" value="XM_050693709.1"/>
</dbReference>
<feature type="region of interest" description="Disordered" evidence="1">
    <location>
        <begin position="306"/>
        <end position="325"/>
    </location>
</feature>
<reference evidence="4" key="1">
    <citation type="submission" date="2025-08" db="UniProtKB">
        <authorList>
            <consortium name="RefSeq"/>
        </authorList>
    </citation>
    <scope>IDENTIFICATION</scope>
    <source>
        <tissue evidence="4">Whole larval tissue</tissue>
    </source>
</reference>
<dbReference type="Proteomes" id="UP000829999">
    <property type="component" value="Chromosome 5"/>
</dbReference>
<sequence length="912" mass="105114">MSGRRGRSKKMLDFVFSGCEHNESHTANRNDELFPRNTNNQRNIEETEVASSDDKLHASHSIQIRKNQFLRTSSKTTSYREIVSADENEEPFSPAVSEYTYIPTENSSRFSSPVRSFNTSASSALVRDVTIAITADCVTPSSRPQNLFQFSTPEFSRQIDFIASPSIVYKHNIENEKTNNSPDREFDGIYSLLVDNCDDTIRYETNAEAILIENTHEIHNVNDDNIKVYMDLSVPSNQLSVATTDIEDIQNIYQQSFSQPGTSSDPGNTFPNLNTSNLLTDDTTTNTCSTTTTVIGTSQSVERETNSCHAVLTSESKSKPRKRERNLDNWAKPKNKKLKNNGLEYVSVNNKKVQPRKELGSACNCKMQCSTQFTEDIRSELFQYYWAIGNHEKQWLFILKYLEVEEPKVIKVQRKRDRSRTLLYYLPLKRDSVVTKVRVCKVMFINTLGISEKSVYSAMNKFTNNLQITDLRGKHASRPLKTSDETEQGVIQHIKSFPCIESHYLRKQTSRQYLASDLSLAKMHRLYLCWASENLHGVKTASLYQYSNIFNSKFNLSFFKPKKDLCQICSIYENADNNHKKDLQENYENHLKNKSLVRKIKDDEKSSSDPKTKTVAVFELEKVLNLPQSNVGIFHYKRKYPVYNFTIYNLLSLQGYCYLWHAQIAKRGANEISSCLFDFFKKEADRGIKFISLYSDNCSGQNRNRFVFAMYIYVSRTLNLDITHRFLQTGHTQNEGDSMHACVEKNLKNKIVYTPDQLYEIIMNAKVNKKFVTTEMPQNSFYDFKLMANSSKNWLTNSRGEKVYYSKMKEVRTTPEASGKLLYKYDLEQNDYFVLDTTYCSSKTRKSKLNRTGSELKAAYDCLLPVSNALFKDLNSLCDLNAIPLHYQNFYRNLVPENDARNLLPSDNSDED</sequence>
<dbReference type="InterPro" id="IPR057191">
    <property type="entry name" value="DUF7869"/>
</dbReference>